<proteinExistence type="predicted"/>
<sequence length="206" mass="24103">MQKNCENQTRNNNSDSCLSTINPSKPDKNILNNGDITIKFEDDYPEKTDENLRHEHFSKTAPGNHKLKQKLAKSARNTVVFHHKPPLTKRKPSFEDDMDPITLGEYMISAKIAKEQKYKLSLCNTRSGSKKRLLNFFQPISSQETPNNQDRIEMRAEYNLQSMLKARKEHKKSQAQDDELEDNYKRKLLTYKTPPPELAKQMYFKR</sequence>
<protein>
    <submittedName>
        <fullName evidence="2">Uncharacterized protein</fullName>
    </submittedName>
</protein>
<evidence type="ECO:0000313" key="3">
    <source>
        <dbReference type="Proteomes" id="UP001295684"/>
    </source>
</evidence>
<evidence type="ECO:0000256" key="1">
    <source>
        <dbReference type="SAM" id="MobiDB-lite"/>
    </source>
</evidence>
<dbReference type="AlphaFoldDB" id="A0AAD2D064"/>
<comment type="caution">
    <text evidence="2">The sequence shown here is derived from an EMBL/GenBank/DDBJ whole genome shotgun (WGS) entry which is preliminary data.</text>
</comment>
<dbReference type="EMBL" id="CAMPGE010016580">
    <property type="protein sequence ID" value="CAI2375128.1"/>
    <property type="molecule type" value="Genomic_DNA"/>
</dbReference>
<feature type="region of interest" description="Disordered" evidence="1">
    <location>
        <begin position="1"/>
        <end position="33"/>
    </location>
</feature>
<keyword evidence="3" id="KW-1185">Reference proteome</keyword>
<evidence type="ECO:0000313" key="2">
    <source>
        <dbReference type="EMBL" id="CAI2375128.1"/>
    </source>
</evidence>
<dbReference type="Proteomes" id="UP001295684">
    <property type="component" value="Unassembled WGS sequence"/>
</dbReference>
<organism evidence="2 3">
    <name type="scientific">Euplotes crassus</name>
    <dbReference type="NCBI Taxonomy" id="5936"/>
    <lineage>
        <taxon>Eukaryota</taxon>
        <taxon>Sar</taxon>
        <taxon>Alveolata</taxon>
        <taxon>Ciliophora</taxon>
        <taxon>Intramacronucleata</taxon>
        <taxon>Spirotrichea</taxon>
        <taxon>Hypotrichia</taxon>
        <taxon>Euplotida</taxon>
        <taxon>Euplotidae</taxon>
        <taxon>Moneuplotes</taxon>
    </lineage>
</organism>
<reference evidence="2" key="1">
    <citation type="submission" date="2023-07" db="EMBL/GenBank/DDBJ databases">
        <authorList>
            <consortium name="AG Swart"/>
            <person name="Singh M."/>
            <person name="Singh A."/>
            <person name="Seah K."/>
            <person name="Emmerich C."/>
        </authorList>
    </citation>
    <scope>NUCLEOTIDE SEQUENCE</scope>
    <source>
        <strain evidence="2">DP1</strain>
    </source>
</reference>
<feature type="compositionally biased region" description="Polar residues" evidence="1">
    <location>
        <begin position="1"/>
        <end position="23"/>
    </location>
</feature>
<accession>A0AAD2D064</accession>
<gene>
    <name evidence="2" type="ORF">ECRASSUSDP1_LOCUS16488</name>
</gene>
<name>A0AAD2D064_EUPCR</name>